<dbReference type="EMBL" id="RXHI01000008">
    <property type="protein sequence ID" value="RUA22880.1"/>
    <property type="molecule type" value="Genomic_DNA"/>
</dbReference>
<accession>A0A432JJW7</accession>
<reference evidence="1" key="1">
    <citation type="submission" date="2018-12" db="EMBL/GenBank/DDBJ databases">
        <authorList>
            <person name="Jadhav K."/>
            <person name="Kushwaha B."/>
            <person name="Jadhav I."/>
        </authorList>
    </citation>
    <scope>NUCLEOTIDE SEQUENCE [LARGE SCALE GENOMIC DNA]</scope>
    <source>
        <strain evidence="1">SBS 10</strain>
    </source>
</reference>
<dbReference type="AlphaFoldDB" id="A0A432JJW7"/>
<protein>
    <submittedName>
        <fullName evidence="1">Uncharacterized protein</fullName>
    </submittedName>
</protein>
<sequence>MQLLGGCAVMSGGAGVARARVAGWLGWSVWARAPGGIGIRRGGALFRLACRHRGASTPFSDES</sequence>
<evidence type="ECO:0000313" key="1">
    <source>
        <dbReference type="EMBL" id="RUA22880.1"/>
    </source>
</evidence>
<organism evidence="1">
    <name type="scientific">Billgrantia gudaonensis</name>
    <dbReference type="NCBI Taxonomy" id="376427"/>
    <lineage>
        <taxon>Bacteria</taxon>
        <taxon>Pseudomonadati</taxon>
        <taxon>Pseudomonadota</taxon>
        <taxon>Gammaproteobacteria</taxon>
        <taxon>Oceanospirillales</taxon>
        <taxon>Halomonadaceae</taxon>
        <taxon>Billgrantia</taxon>
    </lineage>
</organism>
<gene>
    <name evidence="1" type="ORF">DSL92_03435</name>
</gene>
<name>A0A432JJW7_9GAMM</name>
<comment type="caution">
    <text evidence="1">The sequence shown here is derived from an EMBL/GenBank/DDBJ whole genome shotgun (WGS) entry which is preliminary data.</text>
</comment>
<proteinExistence type="predicted"/>